<comment type="caution">
    <text evidence="1">The sequence shown here is derived from an EMBL/GenBank/DDBJ whole genome shotgun (WGS) entry which is preliminary data.</text>
</comment>
<evidence type="ECO:0000313" key="2">
    <source>
        <dbReference type="Proteomes" id="UP000708208"/>
    </source>
</evidence>
<dbReference type="EMBL" id="CAJVCH010433972">
    <property type="protein sequence ID" value="CAG7818923.1"/>
    <property type="molecule type" value="Genomic_DNA"/>
</dbReference>
<protein>
    <submittedName>
        <fullName evidence="1">Uncharacterized protein</fullName>
    </submittedName>
</protein>
<keyword evidence="2" id="KW-1185">Reference proteome</keyword>
<reference evidence="1" key="1">
    <citation type="submission" date="2021-06" db="EMBL/GenBank/DDBJ databases">
        <authorList>
            <person name="Hodson N. C."/>
            <person name="Mongue J. A."/>
            <person name="Jaron S. K."/>
        </authorList>
    </citation>
    <scope>NUCLEOTIDE SEQUENCE</scope>
</reference>
<gene>
    <name evidence="1" type="ORF">AFUS01_LOCUS29400</name>
</gene>
<accession>A0A8J2PEP8</accession>
<dbReference type="Proteomes" id="UP000708208">
    <property type="component" value="Unassembled WGS sequence"/>
</dbReference>
<organism evidence="1 2">
    <name type="scientific">Allacma fusca</name>
    <dbReference type="NCBI Taxonomy" id="39272"/>
    <lineage>
        <taxon>Eukaryota</taxon>
        <taxon>Metazoa</taxon>
        <taxon>Ecdysozoa</taxon>
        <taxon>Arthropoda</taxon>
        <taxon>Hexapoda</taxon>
        <taxon>Collembola</taxon>
        <taxon>Symphypleona</taxon>
        <taxon>Sminthuridae</taxon>
        <taxon>Allacma</taxon>
    </lineage>
</organism>
<sequence>MPFDALSFEQAFPPPEWMSGYLFGLQTALTDHLAGEEQSSSVFYSGTFNPNDMHIQMQPQYSHAQLNTGNPALMVHLPGTLNCDGDHCADADIDHHQSHPIGMDFGDGGAGAAGF</sequence>
<proteinExistence type="predicted"/>
<name>A0A8J2PEP8_9HEXA</name>
<dbReference type="AlphaFoldDB" id="A0A8J2PEP8"/>
<evidence type="ECO:0000313" key="1">
    <source>
        <dbReference type="EMBL" id="CAG7818923.1"/>
    </source>
</evidence>